<dbReference type="Gene3D" id="1.10.3300.10">
    <property type="entry name" value="Jann2411-like domain"/>
    <property type="match status" value="1"/>
</dbReference>
<dbReference type="Pfam" id="PF11706">
    <property type="entry name" value="zf-CGNR"/>
    <property type="match status" value="1"/>
</dbReference>
<dbReference type="RefSeq" id="WP_379573592.1">
    <property type="nucleotide sequence ID" value="NZ_JBHUFV010000033.1"/>
</dbReference>
<keyword evidence="3" id="KW-1185">Reference proteome</keyword>
<dbReference type="InterPro" id="IPR023286">
    <property type="entry name" value="ABATE_dom_sf"/>
</dbReference>
<dbReference type="EMBL" id="JBHUFV010000033">
    <property type="protein sequence ID" value="MFD1933553.1"/>
    <property type="molecule type" value="Genomic_DNA"/>
</dbReference>
<dbReference type="Proteomes" id="UP001597368">
    <property type="component" value="Unassembled WGS sequence"/>
</dbReference>
<feature type="domain" description="Zinc finger CGNR" evidence="1">
    <location>
        <begin position="145"/>
        <end position="187"/>
    </location>
</feature>
<dbReference type="PANTHER" id="PTHR35525:SF3">
    <property type="entry name" value="BLL6575 PROTEIN"/>
    <property type="match status" value="1"/>
</dbReference>
<dbReference type="PANTHER" id="PTHR35525">
    <property type="entry name" value="BLL6575 PROTEIN"/>
    <property type="match status" value="1"/>
</dbReference>
<evidence type="ECO:0000313" key="2">
    <source>
        <dbReference type="EMBL" id="MFD1933553.1"/>
    </source>
</evidence>
<evidence type="ECO:0000313" key="3">
    <source>
        <dbReference type="Proteomes" id="UP001597368"/>
    </source>
</evidence>
<reference evidence="3" key="1">
    <citation type="journal article" date="2019" name="Int. J. Syst. Evol. Microbiol.">
        <title>The Global Catalogue of Microorganisms (GCM) 10K type strain sequencing project: providing services to taxonomists for standard genome sequencing and annotation.</title>
        <authorList>
            <consortium name="The Broad Institute Genomics Platform"/>
            <consortium name="The Broad Institute Genome Sequencing Center for Infectious Disease"/>
            <person name="Wu L."/>
            <person name="Ma J."/>
        </authorList>
    </citation>
    <scope>NUCLEOTIDE SEQUENCE [LARGE SCALE GENOMIC DNA]</scope>
    <source>
        <strain evidence="3">ICMP 6774ER</strain>
    </source>
</reference>
<protein>
    <submittedName>
        <fullName evidence="2">CGNR zinc finger domain-containing protein</fullName>
    </submittedName>
</protein>
<evidence type="ECO:0000259" key="1">
    <source>
        <dbReference type="Pfam" id="PF11706"/>
    </source>
</evidence>
<gene>
    <name evidence="2" type="ORF">ACFSKW_19015</name>
</gene>
<comment type="caution">
    <text evidence="2">The sequence shown here is derived from an EMBL/GenBank/DDBJ whole genome shotgun (WGS) entry which is preliminary data.</text>
</comment>
<organism evidence="2 3">
    <name type="scientific">Nonomuraea mangrovi</name>
    <dbReference type="NCBI Taxonomy" id="2316207"/>
    <lineage>
        <taxon>Bacteria</taxon>
        <taxon>Bacillati</taxon>
        <taxon>Actinomycetota</taxon>
        <taxon>Actinomycetes</taxon>
        <taxon>Streptosporangiales</taxon>
        <taxon>Streptosporangiaceae</taxon>
        <taxon>Nonomuraea</taxon>
    </lineage>
</organism>
<dbReference type="SUPFAM" id="SSF160904">
    <property type="entry name" value="Jann2411-like"/>
    <property type="match status" value="1"/>
</dbReference>
<sequence length="190" mass="20927">MRTRDWVWDGGRPALDFVNTYRDRKTGGRELLREPEDLLAWLGLPEDLPFAPSPQESSVAGTTLLMAARELREAICRCVDAAAAGESGFPEPINRWAARRQPALVELGSDLSVVRLPPADPVVAGLAEIASDAVELIGGPDLHQVRVCASPTCGLRFADRSNAGTRQWCSMKRCGNREKVRLHRARRTDQ</sequence>
<proteinExistence type="predicted"/>
<dbReference type="InterPro" id="IPR021005">
    <property type="entry name" value="Znf_CGNR"/>
</dbReference>
<dbReference type="Pfam" id="PF07336">
    <property type="entry name" value="ABATE"/>
    <property type="match status" value="1"/>
</dbReference>
<accession>A0ABW4SWK4</accession>
<dbReference type="InterPro" id="IPR010852">
    <property type="entry name" value="ABATE"/>
</dbReference>
<name>A0ABW4SWK4_9ACTN</name>